<proteinExistence type="predicted"/>
<name>A0AAU9K131_9CILI</name>
<accession>A0AAU9K131</accession>
<sequence length="418" mass="46673">MKAVLFLCALSFVLSEKTLNNQFLTGVLEGADLISKVDALTCNYSPSDDDQENKFTSAWEKFVVDLVDITVNCKFEYALRPITNLRTSEKMMAKAQQKFEDAKAKGQFPVLSDINMYGKILGAWLTEFMRMASPSAFKFSYESPSIVALADSSALPILFFHGINGACTDSNYVEFGDYLREQLGTYVSCIEIGNGAQSSILMSMTDQVNEACTKVKADPNYQGSFNLIGISQGGIVARGVFQHCSGLQVNNLITIGSPVMGVNKFPSCEFGIKCSIYNNAARLGAYSSAFQALGPGGYVKDQYQYQTYLKKSSFLADLNNERSINQDYIDLYLSLGYFVQFFFTQDTIVIPKQSEWFGYFKENSEIMQAYNETLDYVNNYLGAQNMDAEGKIIRTLIEAGHCDLTHEQVNQYLIPYLQ</sequence>
<dbReference type="EMBL" id="CAJZBQ010000055">
    <property type="protein sequence ID" value="CAG9332762.1"/>
    <property type="molecule type" value="Genomic_DNA"/>
</dbReference>
<keyword evidence="2" id="KW-0732">Signal</keyword>
<dbReference type="SUPFAM" id="SSF53474">
    <property type="entry name" value="alpha/beta-Hydrolases"/>
    <property type="match status" value="1"/>
</dbReference>
<evidence type="ECO:0000256" key="1">
    <source>
        <dbReference type="ARBA" id="ARBA00022801"/>
    </source>
</evidence>
<protein>
    <recommendedName>
        <fullName evidence="5">Palmitoyl-protein thioesterase 1</fullName>
    </recommendedName>
</protein>
<reference evidence="3" key="1">
    <citation type="submission" date="2021-09" db="EMBL/GenBank/DDBJ databases">
        <authorList>
            <consortium name="AG Swart"/>
            <person name="Singh M."/>
            <person name="Singh A."/>
            <person name="Seah K."/>
            <person name="Emmerich C."/>
        </authorList>
    </citation>
    <scope>NUCLEOTIDE SEQUENCE</scope>
    <source>
        <strain evidence="3">ATCC30299</strain>
    </source>
</reference>
<feature type="chain" id="PRO_5043908398" description="Palmitoyl-protein thioesterase 1" evidence="2">
    <location>
        <begin position="16"/>
        <end position="418"/>
    </location>
</feature>
<evidence type="ECO:0008006" key="5">
    <source>
        <dbReference type="Google" id="ProtNLM"/>
    </source>
</evidence>
<dbReference type="Gene3D" id="3.40.50.1820">
    <property type="entry name" value="alpha/beta hydrolase"/>
    <property type="match status" value="1"/>
</dbReference>
<dbReference type="Pfam" id="PF02089">
    <property type="entry name" value="Palm_thioest"/>
    <property type="match status" value="1"/>
</dbReference>
<dbReference type="InterPro" id="IPR029058">
    <property type="entry name" value="AB_hydrolase_fold"/>
</dbReference>
<organism evidence="3 4">
    <name type="scientific">Blepharisma stoltei</name>
    <dbReference type="NCBI Taxonomy" id="1481888"/>
    <lineage>
        <taxon>Eukaryota</taxon>
        <taxon>Sar</taxon>
        <taxon>Alveolata</taxon>
        <taxon>Ciliophora</taxon>
        <taxon>Postciliodesmatophora</taxon>
        <taxon>Heterotrichea</taxon>
        <taxon>Heterotrichida</taxon>
        <taxon>Blepharismidae</taxon>
        <taxon>Blepharisma</taxon>
    </lineage>
</organism>
<keyword evidence="4" id="KW-1185">Reference proteome</keyword>
<evidence type="ECO:0000313" key="3">
    <source>
        <dbReference type="EMBL" id="CAG9332762.1"/>
    </source>
</evidence>
<feature type="signal peptide" evidence="2">
    <location>
        <begin position="1"/>
        <end position="15"/>
    </location>
</feature>
<dbReference type="PANTHER" id="PTHR11247:SF8">
    <property type="entry name" value="PALMITOYL-PROTEIN THIOESTERASE 1"/>
    <property type="match status" value="1"/>
</dbReference>
<dbReference type="GO" id="GO:0005764">
    <property type="term" value="C:lysosome"/>
    <property type="evidence" value="ECO:0007669"/>
    <property type="project" value="TreeGrafter"/>
</dbReference>
<dbReference type="AlphaFoldDB" id="A0AAU9K131"/>
<dbReference type="PANTHER" id="PTHR11247">
    <property type="entry name" value="PALMITOYL-PROTEIN THIOESTERASE/DOLICHYLDIPHOSPHATASE 1"/>
    <property type="match status" value="1"/>
</dbReference>
<evidence type="ECO:0000313" key="4">
    <source>
        <dbReference type="Proteomes" id="UP001162131"/>
    </source>
</evidence>
<evidence type="ECO:0000256" key="2">
    <source>
        <dbReference type="SAM" id="SignalP"/>
    </source>
</evidence>
<comment type="caution">
    <text evidence="3">The sequence shown here is derived from an EMBL/GenBank/DDBJ whole genome shotgun (WGS) entry which is preliminary data.</text>
</comment>
<gene>
    <name evidence="3" type="ORF">BSTOLATCC_MIC57052</name>
</gene>
<dbReference type="GO" id="GO:0016790">
    <property type="term" value="F:thiolester hydrolase activity"/>
    <property type="evidence" value="ECO:0007669"/>
    <property type="project" value="TreeGrafter"/>
</dbReference>
<keyword evidence="1" id="KW-0378">Hydrolase</keyword>
<dbReference type="Proteomes" id="UP001162131">
    <property type="component" value="Unassembled WGS sequence"/>
</dbReference>